<dbReference type="EnsemblMetazoa" id="Aqu2.1.41589_001">
    <property type="protein sequence ID" value="Aqu2.1.41589_001"/>
    <property type="gene ID" value="Aqu2.1.41589"/>
</dbReference>
<feature type="signal peptide" evidence="3">
    <location>
        <begin position="1"/>
        <end position="20"/>
    </location>
</feature>
<dbReference type="Gene3D" id="2.10.60.10">
    <property type="entry name" value="CD59"/>
    <property type="match status" value="1"/>
</dbReference>
<keyword evidence="2" id="KW-0812">Transmembrane</keyword>
<dbReference type="KEGG" id="aqu:100632522"/>
<feature type="chain" id="PRO_5010871912" description="Activin types I and II receptor domain-containing protein" evidence="3">
    <location>
        <begin position="21"/>
        <end position="205"/>
    </location>
</feature>
<keyword evidence="3" id="KW-0732">Signal</keyword>
<evidence type="ECO:0000256" key="2">
    <source>
        <dbReference type="SAM" id="Phobius"/>
    </source>
</evidence>
<feature type="compositionally biased region" description="Low complexity" evidence="1">
    <location>
        <begin position="100"/>
        <end position="112"/>
    </location>
</feature>
<feature type="region of interest" description="Disordered" evidence="1">
    <location>
        <begin position="100"/>
        <end position="152"/>
    </location>
</feature>
<organism evidence="4">
    <name type="scientific">Amphimedon queenslandica</name>
    <name type="common">Sponge</name>
    <dbReference type="NCBI Taxonomy" id="400682"/>
    <lineage>
        <taxon>Eukaryota</taxon>
        <taxon>Metazoa</taxon>
        <taxon>Porifera</taxon>
        <taxon>Demospongiae</taxon>
        <taxon>Heteroscleromorpha</taxon>
        <taxon>Haplosclerida</taxon>
        <taxon>Niphatidae</taxon>
        <taxon>Amphimedon</taxon>
    </lineage>
</organism>
<evidence type="ECO:0000256" key="1">
    <source>
        <dbReference type="SAM" id="MobiDB-lite"/>
    </source>
</evidence>
<name>A0A1X7VNX8_AMPQE</name>
<accession>A0A1X7VNX8</accession>
<evidence type="ECO:0000313" key="5">
    <source>
        <dbReference type="Proteomes" id="UP000007879"/>
    </source>
</evidence>
<dbReference type="Proteomes" id="UP000007879">
    <property type="component" value="Unassembled WGS sequence"/>
</dbReference>
<evidence type="ECO:0000256" key="3">
    <source>
        <dbReference type="SAM" id="SignalP"/>
    </source>
</evidence>
<keyword evidence="5" id="KW-1185">Reference proteome</keyword>
<dbReference type="InterPro" id="IPR045860">
    <property type="entry name" value="Snake_toxin-like_sf"/>
</dbReference>
<dbReference type="EnsemblMetazoa" id="XM_003383345.2">
    <property type="protein sequence ID" value="XP_003383393.1"/>
    <property type="gene ID" value="LOC100632522"/>
</dbReference>
<protein>
    <recommendedName>
        <fullName evidence="6">Activin types I and II receptor domain-containing protein</fullName>
    </recommendedName>
</protein>
<reference evidence="4" key="2">
    <citation type="submission" date="2017-05" db="UniProtKB">
        <authorList>
            <consortium name="EnsemblMetazoa"/>
        </authorList>
    </citation>
    <scope>IDENTIFICATION</scope>
</reference>
<dbReference type="InParanoid" id="A0A1X7VNX8"/>
<evidence type="ECO:0000313" key="4">
    <source>
        <dbReference type="EnsemblMetazoa" id="Aqu2.1.41589_001"/>
    </source>
</evidence>
<gene>
    <name evidence="4" type="primary">100632522</name>
</gene>
<feature type="transmembrane region" description="Helical" evidence="2">
    <location>
        <begin position="160"/>
        <end position="186"/>
    </location>
</feature>
<keyword evidence="2" id="KW-1133">Transmembrane helix</keyword>
<keyword evidence="2" id="KW-0472">Membrane</keyword>
<proteinExistence type="predicted"/>
<sequence length="205" mass="22638">MIRLVIILASVILSDRIISASDFLTCHCHNTINCFSNNTCHVPLSNGACFVETSRDKGSPLTFGCCINDRILSDCKLYLRRYCESGDYCNQDLQPVSITSGTEDGGSSTTAPTLPPLTLPTESNNNNNNNNNATNSTPQSTTNEQSTDENNNGTEQQDMLYFYLFLLGSIVLLLMIVFVSISIIIVNCKIKELEFRKTTMNEAII</sequence>
<dbReference type="AlphaFoldDB" id="A0A1X7VNX8"/>
<feature type="compositionally biased region" description="Low complexity" evidence="1">
    <location>
        <begin position="119"/>
        <end position="143"/>
    </location>
</feature>
<evidence type="ECO:0008006" key="6">
    <source>
        <dbReference type="Google" id="ProtNLM"/>
    </source>
</evidence>
<reference evidence="5" key="1">
    <citation type="journal article" date="2010" name="Nature">
        <title>The Amphimedon queenslandica genome and the evolution of animal complexity.</title>
        <authorList>
            <person name="Srivastava M."/>
            <person name="Simakov O."/>
            <person name="Chapman J."/>
            <person name="Fahey B."/>
            <person name="Gauthier M.E."/>
            <person name="Mitros T."/>
            <person name="Richards G.S."/>
            <person name="Conaco C."/>
            <person name="Dacre M."/>
            <person name="Hellsten U."/>
            <person name="Larroux C."/>
            <person name="Putnam N.H."/>
            <person name="Stanke M."/>
            <person name="Adamska M."/>
            <person name="Darling A."/>
            <person name="Degnan S.M."/>
            <person name="Oakley T.H."/>
            <person name="Plachetzki D.C."/>
            <person name="Zhai Y."/>
            <person name="Adamski M."/>
            <person name="Calcino A."/>
            <person name="Cummins S.F."/>
            <person name="Goodstein D.M."/>
            <person name="Harris C."/>
            <person name="Jackson D.J."/>
            <person name="Leys S.P."/>
            <person name="Shu S."/>
            <person name="Woodcroft B.J."/>
            <person name="Vervoort M."/>
            <person name="Kosik K.S."/>
            <person name="Manning G."/>
            <person name="Degnan B.M."/>
            <person name="Rokhsar D.S."/>
        </authorList>
    </citation>
    <scope>NUCLEOTIDE SEQUENCE [LARGE SCALE GENOMIC DNA]</scope>
</reference>